<evidence type="ECO:0000256" key="1">
    <source>
        <dbReference type="ARBA" id="ARBA00004141"/>
    </source>
</evidence>
<dbReference type="SUPFAM" id="SSF52343">
    <property type="entry name" value="Ferredoxin reductase-like, C-terminal NADP-linked domain"/>
    <property type="match status" value="1"/>
</dbReference>
<keyword evidence="9 10" id="KW-0472">Membrane</keyword>
<keyword evidence="13" id="KW-1185">Reference proteome</keyword>
<evidence type="ECO:0000313" key="12">
    <source>
        <dbReference type="EMBL" id="KAJ4397966.1"/>
    </source>
</evidence>
<evidence type="ECO:0000256" key="9">
    <source>
        <dbReference type="ARBA" id="ARBA00023136"/>
    </source>
</evidence>
<sequence length="493" mass="55359">MTQIRTTLGPWSDRIGVFAYALTPLSIMLASRESILSLVTGLPYQSFNFLHRWLGYVIFLQSALHTIAWCIVETRLYQPQPYVWQNIIKQEYIIWGVVAMALLLLMVVLSTPWGIRLTGYEFFRKAHYVLAMVYIGAIWGHWEQLKVFLLPGLIVWIIDRGIRLLRTALIHYNFLPSGHMGFRSASATVTLYKDEANGDVMRLDYDHPHDAWAVGQHYYLTFPESSIWQSHPFTPVSLPVYGADTQKHSYIFRAKRGETKKIAEMSVSRIAHKDNEDSHVGLLSEARVSVLMTGPYGERATSNLELNANVICIAGGTGITYVLPVLLELASRPQKPERQMALVWAVRRRSDIDWVAPEVAVLKRKCRNLRTKTDIAPPAISEKAATTACHKEVNLGSSSESSTQDAVSALSVHGVSRLDLNLDHVQARPDLDTTVHDFVSGTVRGGTDVFASGPGSMISDLRRIVASANKGGDVWKGNDRWDVRLTCDDRLEW</sequence>
<dbReference type="PROSITE" id="PS51384">
    <property type="entry name" value="FAD_FR"/>
    <property type="match status" value="1"/>
</dbReference>
<dbReference type="Gene3D" id="3.40.50.80">
    <property type="entry name" value="Nucleotide-binding domain of ferredoxin-NADP reductase (FNR) module"/>
    <property type="match status" value="1"/>
</dbReference>
<comment type="subcellular location">
    <subcellularLocation>
        <location evidence="1">Membrane</location>
        <topology evidence="1">Multi-pass membrane protein</topology>
    </subcellularLocation>
</comment>
<reference evidence="12" key="1">
    <citation type="submission" date="2022-10" db="EMBL/GenBank/DDBJ databases">
        <title>Tapping the CABI collections for fungal endophytes: first genome assemblies for Collariella, Neodidymelliopsis, Ascochyta clinopodiicola, Didymella pomorum, Didymosphaeria variabile, Neocosmospora piperis and Neocucurbitaria cava.</title>
        <authorList>
            <person name="Hill R."/>
        </authorList>
    </citation>
    <scope>NUCLEOTIDE SEQUENCE</scope>
    <source>
        <strain evidence="12">IMI 355091</strain>
    </source>
</reference>
<dbReference type="InterPro" id="IPR013130">
    <property type="entry name" value="Fe3_Rdtase_TM_dom"/>
</dbReference>
<name>A0A9W9D3B3_9PLEO</name>
<evidence type="ECO:0000256" key="2">
    <source>
        <dbReference type="ARBA" id="ARBA00006278"/>
    </source>
</evidence>
<evidence type="ECO:0000256" key="3">
    <source>
        <dbReference type="ARBA" id="ARBA00022448"/>
    </source>
</evidence>
<dbReference type="Proteomes" id="UP001140510">
    <property type="component" value="Unassembled WGS sequence"/>
</dbReference>
<dbReference type="Pfam" id="PF01794">
    <property type="entry name" value="Ferric_reduct"/>
    <property type="match status" value="1"/>
</dbReference>
<evidence type="ECO:0000256" key="8">
    <source>
        <dbReference type="ARBA" id="ARBA00023065"/>
    </source>
</evidence>
<keyword evidence="5" id="KW-0249">Electron transport</keyword>
<dbReference type="GO" id="GO:0015677">
    <property type="term" value="P:copper ion import"/>
    <property type="evidence" value="ECO:0007669"/>
    <property type="project" value="TreeGrafter"/>
</dbReference>
<feature type="transmembrane region" description="Helical" evidence="10">
    <location>
        <begin position="53"/>
        <end position="72"/>
    </location>
</feature>
<dbReference type="InterPro" id="IPR013121">
    <property type="entry name" value="Fe_red_NAD-bd_6"/>
</dbReference>
<dbReference type="InterPro" id="IPR017927">
    <property type="entry name" value="FAD-bd_FR_type"/>
</dbReference>
<dbReference type="Pfam" id="PF08022">
    <property type="entry name" value="FAD_binding_8"/>
    <property type="match status" value="1"/>
</dbReference>
<keyword evidence="7" id="KW-0560">Oxidoreductase</keyword>
<evidence type="ECO:0000256" key="7">
    <source>
        <dbReference type="ARBA" id="ARBA00023002"/>
    </source>
</evidence>
<evidence type="ECO:0000256" key="4">
    <source>
        <dbReference type="ARBA" id="ARBA00022692"/>
    </source>
</evidence>
<dbReference type="InterPro" id="IPR039261">
    <property type="entry name" value="FNR_nucleotide-bd"/>
</dbReference>
<keyword evidence="4 10" id="KW-0812">Transmembrane</keyword>
<evidence type="ECO:0000256" key="6">
    <source>
        <dbReference type="ARBA" id="ARBA00022989"/>
    </source>
</evidence>
<dbReference type="GO" id="GO:0006826">
    <property type="term" value="P:iron ion transport"/>
    <property type="evidence" value="ECO:0007669"/>
    <property type="project" value="TreeGrafter"/>
</dbReference>
<feature type="transmembrane region" description="Helical" evidence="10">
    <location>
        <begin position="15"/>
        <end position="32"/>
    </location>
</feature>
<comment type="similarity">
    <text evidence="2">Belongs to the ferric reductase (FRE) family.</text>
</comment>
<dbReference type="GO" id="GO:0005886">
    <property type="term" value="C:plasma membrane"/>
    <property type="evidence" value="ECO:0007669"/>
    <property type="project" value="TreeGrafter"/>
</dbReference>
<dbReference type="OrthoDB" id="167398at2759"/>
<evidence type="ECO:0000256" key="10">
    <source>
        <dbReference type="SAM" id="Phobius"/>
    </source>
</evidence>
<gene>
    <name evidence="12" type="ORF">N0V91_010549</name>
</gene>
<dbReference type="GO" id="GO:0006879">
    <property type="term" value="P:intracellular iron ion homeostasis"/>
    <property type="evidence" value="ECO:0007669"/>
    <property type="project" value="TreeGrafter"/>
</dbReference>
<comment type="caution">
    <text evidence="12">The sequence shown here is derived from an EMBL/GenBank/DDBJ whole genome shotgun (WGS) entry which is preliminary data.</text>
</comment>
<dbReference type="SFLD" id="SFLDS00052">
    <property type="entry name" value="Ferric_Reductase_Domain"/>
    <property type="match status" value="1"/>
</dbReference>
<dbReference type="CDD" id="cd06186">
    <property type="entry name" value="NOX_Duox_like_FAD_NADP"/>
    <property type="match status" value="1"/>
</dbReference>
<feature type="transmembrane region" description="Helical" evidence="10">
    <location>
        <begin position="92"/>
        <end position="114"/>
    </location>
</feature>
<dbReference type="PANTHER" id="PTHR32361:SF3">
    <property type="entry name" value="REDUCTASE, PUTATIVE (AFU_ORTHOLOGUE AFUA_6G13750)-RELATED"/>
    <property type="match status" value="1"/>
</dbReference>
<dbReference type="AlphaFoldDB" id="A0A9W9D3B3"/>
<organism evidence="12 13">
    <name type="scientific">Didymella pomorum</name>
    <dbReference type="NCBI Taxonomy" id="749634"/>
    <lineage>
        <taxon>Eukaryota</taxon>
        <taxon>Fungi</taxon>
        <taxon>Dikarya</taxon>
        <taxon>Ascomycota</taxon>
        <taxon>Pezizomycotina</taxon>
        <taxon>Dothideomycetes</taxon>
        <taxon>Pleosporomycetidae</taxon>
        <taxon>Pleosporales</taxon>
        <taxon>Pleosporineae</taxon>
        <taxon>Didymellaceae</taxon>
        <taxon>Didymella</taxon>
    </lineage>
</organism>
<evidence type="ECO:0000256" key="5">
    <source>
        <dbReference type="ARBA" id="ARBA00022982"/>
    </source>
</evidence>
<dbReference type="InterPro" id="IPR013112">
    <property type="entry name" value="FAD-bd_8"/>
</dbReference>
<dbReference type="EMBL" id="JAPEVA010000143">
    <property type="protein sequence ID" value="KAJ4397966.1"/>
    <property type="molecule type" value="Genomic_DNA"/>
</dbReference>
<keyword evidence="6 10" id="KW-1133">Transmembrane helix</keyword>
<protein>
    <recommendedName>
        <fullName evidence="11">FAD-binding FR-type domain-containing protein</fullName>
    </recommendedName>
</protein>
<dbReference type="SFLD" id="SFLDG01168">
    <property type="entry name" value="Ferric_reductase_subgroup_(FRE"/>
    <property type="match status" value="1"/>
</dbReference>
<dbReference type="Pfam" id="PF08030">
    <property type="entry name" value="NAD_binding_6"/>
    <property type="match status" value="1"/>
</dbReference>
<evidence type="ECO:0000259" key="11">
    <source>
        <dbReference type="PROSITE" id="PS51384"/>
    </source>
</evidence>
<dbReference type="InterPro" id="IPR051410">
    <property type="entry name" value="Ferric/Cupric_Reductase"/>
</dbReference>
<accession>A0A9W9D3B3</accession>
<evidence type="ECO:0000313" key="13">
    <source>
        <dbReference type="Proteomes" id="UP001140510"/>
    </source>
</evidence>
<dbReference type="GO" id="GO:0000293">
    <property type="term" value="F:ferric-chelate reductase activity"/>
    <property type="evidence" value="ECO:0007669"/>
    <property type="project" value="UniProtKB-ARBA"/>
</dbReference>
<proteinExistence type="inferred from homology"/>
<feature type="domain" description="FAD-binding FR-type" evidence="11">
    <location>
        <begin position="182"/>
        <end position="302"/>
    </location>
</feature>
<keyword evidence="8" id="KW-0406">Ion transport</keyword>
<keyword evidence="3" id="KW-0813">Transport</keyword>
<dbReference type="PANTHER" id="PTHR32361">
    <property type="entry name" value="FERRIC/CUPRIC REDUCTASE TRANSMEMBRANE COMPONENT"/>
    <property type="match status" value="1"/>
</dbReference>